<feature type="non-terminal residue" evidence="1">
    <location>
        <position position="96"/>
    </location>
</feature>
<organism evidence="1 2">
    <name type="scientific">Caligus rogercresseyi</name>
    <name type="common">Sea louse</name>
    <dbReference type="NCBI Taxonomy" id="217165"/>
    <lineage>
        <taxon>Eukaryota</taxon>
        <taxon>Metazoa</taxon>
        <taxon>Ecdysozoa</taxon>
        <taxon>Arthropoda</taxon>
        <taxon>Crustacea</taxon>
        <taxon>Multicrustacea</taxon>
        <taxon>Hexanauplia</taxon>
        <taxon>Copepoda</taxon>
        <taxon>Siphonostomatoida</taxon>
        <taxon>Caligidae</taxon>
        <taxon>Caligus</taxon>
    </lineage>
</organism>
<dbReference type="Gene3D" id="1.25.40.60">
    <property type="match status" value="1"/>
</dbReference>
<dbReference type="AlphaFoldDB" id="A0A7T8K8L4"/>
<dbReference type="EMBL" id="CP045895">
    <property type="protein sequence ID" value="QQP49256.1"/>
    <property type="molecule type" value="Genomic_DNA"/>
</dbReference>
<dbReference type="SUPFAM" id="SSF56815">
    <property type="entry name" value="Sec1/munc18-like (SM) proteins"/>
    <property type="match status" value="1"/>
</dbReference>
<evidence type="ECO:0000313" key="2">
    <source>
        <dbReference type="Proteomes" id="UP000595437"/>
    </source>
</evidence>
<dbReference type="Gene3D" id="3.40.50.1910">
    <property type="match status" value="1"/>
</dbReference>
<accession>A0A7T8K8L4</accession>
<sequence length="96" mass="10479">PRGSDLINEFKAVNNVYTRYTPRLKDVLNGVMNGELLSLNLTHTTYEPSKKILLFIIALVQSLNKEKGARIVIGGSCLLNSDSFIKDLSSVAGRAG</sequence>
<dbReference type="InterPro" id="IPR036045">
    <property type="entry name" value="Sec1-like_sf"/>
</dbReference>
<keyword evidence="2" id="KW-1185">Reference proteome</keyword>
<name>A0A7T8K8L4_CALRO</name>
<dbReference type="OrthoDB" id="10266265at2759"/>
<proteinExistence type="predicted"/>
<gene>
    <name evidence="1" type="ORF">FKW44_009850</name>
</gene>
<protein>
    <submittedName>
        <fullName evidence="1">Uncharacterized protein</fullName>
    </submittedName>
</protein>
<dbReference type="InterPro" id="IPR027482">
    <property type="entry name" value="Sec1-like_dom2"/>
</dbReference>
<dbReference type="Proteomes" id="UP000595437">
    <property type="component" value="Chromosome 6"/>
</dbReference>
<evidence type="ECO:0000313" key="1">
    <source>
        <dbReference type="EMBL" id="QQP49256.1"/>
    </source>
</evidence>
<reference evidence="2" key="1">
    <citation type="submission" date="2021-01" db="EMBL/GenBank/DDBJ databases">
        <title>Caligus Genome Assembly.</title>
        <authorList>
            <person name="Gallardo-Escarate C."/>
        </authorList>
    </citation>
    <scope>NUCLEOTIDE SEQUENCE [LARGE SCALE GENOMIC DNA]</scope>
</reference>